<keyword evidence="3" id="KW-1185">Reference proteome</keyword>
<evidence type="ECO:0000313" key="2">
    <source>
        <dbReference type="EMBL" id="KIO34506.1"/>
    </source>
</evidence>
<sequence>MDELSFIVLAVNCVIYFARWTNSRVHRPTLKRQGCASPPTFVCYEMPQSESRSSSPTSSDDGYSGDECRSEDDYTSESDSHSEGDGSSGSSASPAVERMQEDRKDSQDSNVDPAVESMDLSTPGSEAPAPAGEAQPTQAPTTALDPKDIPCPPSGNEEDEEERRLAEKREGKKKEVVPEMTEDRPQEDAPRRKKRSKRTRRHREAPAIRPILTIRSSQGFVWNQDLFVPPYVKDRYIASSPPSSIPARNRHSNLNTPPNGKLVNNNFFSTSNEADYEVECVEIRVEEGELDSIIPRH</sequence>
<feature type="compositionally biased region" description="Basic residues" evidence="1">
    <location>
        <begin position="191"/>
        <end position="203"/>
    </location>
</feature>
<evidence type="ECO:0000313" key="3">
    <source>
        <dbReference type="Proteomes" id="UP000054248"/>
    </source>
</evidence>
<dbReference type="EMBL" id="KN822942">
    <property type="protein sequence ID" value="KIO34506.1"/>
    <property type="molecule type" value="Genomic_DNA"/>
</dbReference>
<feature type="compositionally biased region" description="Basic and acidic residues" evidence="1">
    <location>
        <begin position="66"/>
        <end position="84"/>
    </location>
</feature>
<dbReference type="OrthoDB" id="3251353at2759"/>
<evidence type="ECO:0000256" key="1">
    <source>
        <dbReference type="SAM" id="MobiDB-lite"/>
    </source>
</evidence>
<dbReference type="HOGENOM" id="CLU_937472_0_0_1"/>
<feature type="compositionally biased region" description="Basic and acidic residues" evidence="1">
    <location>
        <begin position="162"/>
        <end position="190"/>
    </location>
</feature>
<feature type="compositionally biased region" description="Low complexity" evidence="1">
    <location>
        <begin position="49"/>
        <end position="62"/>
    </location>
</feature>
<protein>
    <submittedName>
        <fullName evidence="2">Uncharacterized protein</fullName>
    </submittedName>
</protein>
<gene>
    <name evidence="2" type="ORF">M407DRAFT_16485</name>
</gene>
<dbReference type="AlphaFoldDB" id="A0A0C3QWZ6"/>
<organism evidence="2 3">
    <name type="scientific">Tulasnella calospora MUT 4182</name>
    <dbReference type="NCBI Taxonomy" id="1051891"/>
    <lineage>
        <taxon>Eukaryota</taxon>
        <taxon>Fungi</taxon>
        <taxon>Dikarya</taxon>
        <taxon>Basidiomycota</taxon>
        <taxon>Agaricomycotina</taxon>
        <taxon>Agaricomycetes</taxon>
        <taxon>Cantharellales</taxon>
        <taxon>Tulasnellaceae</taxon>
        <taxon>Tulasnella</taxon>
    </lineage>
</organism>
<feature type="region of interest" description="Disordered" evidence="1">
    <location>
        <begin position="46"/>
        <end position="206"/>
    </location>
</feature>
<feature type="compositionally biased region" description="Low complexity" evidence="1">
    <location>
        <begin position="121"/>
        <end position="143"/>
    </location>
</feature>
<proteinExistence type="predicted"/>
<reference evidence="3" key="2">
    <citation type="submission" date="2015-01" db="EMBL/GenBank/DDBJ databases">
        <title>Evolutionary Origins and Diversification of the Mycorrhizal Mutualists.</title>
        <authorList>
            <consortium name="DOE Joint Genome Institute"/>
            <consortium name="Mycorrhizal Genomics Consortium"/>
            <person name="Kohler A."/>
            <person name="Kuo A."/>
            <person name="Nagy L.G."/>
            <person name="Floudas D."/>
            <person name="Copeland A."/>
            <person name="Barry K.W."/>
            <person name="Cichocki N."/>
            <person name="Veneault-Fourrey C."/>
            <person name="LaButti K."/>
            <person name="Lindquist E.A."/>
            <person name="Lipzen A."/>
            <person name="Lundell T."/>
            <person name="Morin E."/>
            <person name="Murat C."/>
            <person name="Riley R."/>
            <person name="Ohm R."/>
            <person name="Sun H."/>
            <person name="Tunlid A."/>
            <person name="Henrissat B."/>
            <person name="Grigoriev I.V."/>
            <person name="Hibbett D.S."/>
            <person name="Martin F."/>
        </authorList>
    </citation>
    <scope>NUCLEOTIDE SEQUENCE [LARGE SCALE GENOMIC DNA]</scope>
    <source>
        <strain evidence="3">MUT 4182</strain>
    </source>
</reference>
<name>A0A0C3QWZ6_9AGAM</name>
<reference evidence="2 3" key="1">
    <citation type="submission" date="2014-04" db="EMBL/GenBank/DDBJ databases">
        <authorList>
            <consortium name="DOE Joint Genome Institute"/>
            <person name="Kuo A."/>
            <person name="Girlanda M."/>
            <person name="Perotto S."/>
            <person name="Kohler A."/>
            <person name="Nagy L.G."/>
            <person name="Floudas D."/>
            <person name="Copeland A."/>
            <person name="Barry K.W."/>
            <person name="Cichocki N."/>
            <person name="Veneault-Fourrey C."/>
            <person name="LaButti K."/>
            <person name="Lindquist E.A."/>
            <person name="Lipzen A."/>
            <person name="Lundell T."/>
            <person name="Morin E."/>
            <person name="Murat C."/>
            <person name="Sun H."/>
            <person name="Tunlid A."/>
            <person name="Henrissat B."/>
            <person name="Grigoriev I.V."/>
            <person name="Hibbett D.S."/>
            <person name="Martin F."/>
            <person name="Nordberg H.P."/>
            <person name="Cantor M.N."/>
            <person name="Hua S.X."/>
        </authorList>
    </citation>
    <scope>NUCLEOTIDE SEQUENCE [LARGE SCALE GENOMIC DNA]</scope>
    <source>
        <strain evidence="2 3">MUT 4182</strain>
    </source>
</reference>
<dbReference type="Proteomes" id="UP000054248">
    <property type="component" value="Unassembled WGS sequence"/>
</dbReference>
<feature type="compositionally biased region" description="Basic and acidic residues" evidence="1">
    <location>
        <begin position="98"/>
        <end position="107"/>
    </location>
</feature>
<accession>A0A0C3QWZ6</accession>